<evidence type="ECO:0000256" key="1">
    <source>
        <dbReference type="SAM" id="MobiDB-lite"/>
    </source>
</evidence>
<evidence type="ECO:0000313" key="3">
    <source>
        <dbReference type="EMBL" id="RVW23192.1"/>
    </source>
</evidence>
<dbReference type="EMBL" id="QGNW01002203">
    <property type="protein sequence ID" value="RVW23192.1"/>
    <property type="molecule type" value="Genomic_DNA"/>
</dbReference>
<accession>A0A438CJ16</accession>
<dbReference type="AlphaFoldDB" id="A0A438CJ16"/>
<name>A0A438CJ16_VITVI</name>
<organism evidence="3 4">
    <name type="scientific">Vitis vinifera</name>
    <name type="common">Grape</name>
    <dbReference type="NCBI Taxonomy" id="29760"/>
    <lineage>
        <taxon>Eukaryota</taxon>
        <taxon>Viridiplantae</taxon>
        <taxon>Streptophyta</taxon>
        <taxon>Embryophyta</taxon>
        <taxon>Tracheophyta</taxon>
        <taxon>Spermatophyta</taxon>
        <taxon>Magnoliopsida</taxon>
        <taxon>eudicotyledons</taxon>
        <taxon>Gunneridae</taxon>
        <taxon>Pentapetalae</taxon>
        <taxon>rosids</taxon>
        <taxon>Vitales</taxon>
        <taxon>Vitaceae</taxon>
        <taxon>Viteae</taxon>
        <taxon>Vitis</taxon>
    </lineage>
</organism>
<dbReference type="PANTHER" id="PTHR48475:SF1">
    <property type="entry name" value="RNASE H TYPE-1 DOMAIN-CONTAINING PROTEIN"/>
    <property type="match status" value="1"/>
</dbReference>
<feature type="domain" description="Integrase zinc-binding" evidence="2">
    <location>
        <begin position="150"/>
        <end position="203"/>
    </location>
</feature>
<evidence type="ECO:0000259" key="2">
    <source>
        <dbReference type="Pfam" id="PF17921"/>
    </source>
</evidence>
<dbReference type="Pfam" id="PF17921">
    <property type="entry name" value="Integrase_H2C2"/>
    <property type="match status" value="1"/>
</dbReference>
<feature type="region of interest" description="Disordered" evidence="1">
    <location>
        <begin position="340"/>
        <end position="359"/>
    </location>
</feature>
<dbReference type="PANTHER" id="PTHR48475">
    <property type="entry name" value="RIBONUCLEASE H"/>
    <property type="match status" value="1"/>
</dbReference>
<gene>
    <name evidence="3" type="ORF">CK203_099565</name>
</gene>
<dbReference type="Gene3D" id="1.10.340.70">
    <property type="match status" value="1"/>
</dbReference>
<feature type="compositionally biased region" description="Basic and acidic residues" evidence="1">
    <location>
        <begin position="340"/>
        <end position="351"/>
    </location>
</feature>
<dbReference type="Proteomes" id="UP000288805">
    <property type="component" value="Unassembled WGS sequence"/>
</dbReference>
<comment type="caution">
    <text evidence="3">The sequence shown here is derived from an EMBL/GenBank/DDBJ whole genome shotgun (WGS) entry which is preliminary data.</text>
</comment>
<sequence>MVDSTRRWSLPNLKIGNRPPLTIANWGVAGIASKLEICSDSQLVVGHIQGEYEAKDGRMAQYLTKAILLPVHLQSTSSIAITPVCRARKEGTEWMCEIENYLRTRDLPEDSKHAHKVRMQAARFTLIGDCLYKRSFEGLYLICLDSTEAQYVLAELYEGICNNHTRGRSLAHHAHSQGYYWPTMKQDVEGYVKKCDRYQRRAPIPRMPSKVLNPITNPWPFAQKGWRKPKENGWKSCLASCGPTGQHQDDQQETLAYEIDAIILTKIGMPTACTTVQGQRDEGQELERHLDWANEVRESESIRMASYQQRVVAYYNRKVQPHNFKVGTLVLRKVFENTVKREPRSSKKTGKDPTLSQRPVRLGLTI</sequence>
<protein>
    <recommendedName>
        <fullName evidence="2">Integrase zinc-binding domain-containing protein</fullName>
    </recommendedName>
</protein>
<evidence type="ECO:0000313" key="4">
    <source>
        <dbReference type="Proteomes" id="UP000288805"/>
    </source>
</evidence>
<reference evidence="3 4" key="1">
    <citation type="journal article" date="2018" name="PLoS Genet.">
        <title>Population sequencing reveals clonal diversity and ancestral inbreeding in the grapevine cultivar Chardonnay.</title>
        <authorList>
            <person name="Roach M.J."/>
            <person name="Johnson D.L."/>
            <person name="Bohlmann J."/>
            <person name="van Vuuren H.J."/>
            <person name="Jones S.J."/>
            <person name="Pretorius I.S."/>
            <person name="Schmidt S.A."/>
            <person name="Borneman A.R."/>
        </authorList>
    </citation>
    <scope>NUCLEOTIDE SEQUENCE [LARGE SCALE GENOMIC DNA]</scope>
    <source>
        <strain evidence="4">cv. Chardonnay</strain>
        <tissue evidence="3">Leaf</tissue>
    </source>
</reference>
<dbReference type="InterPro" id="IPR041588">
    <property type="entry name" value="Integrase_H2C2"/>
</dbReference>
<proteinExistence type="predicted"/>